<gene>
    <name evidence="1" type="ORF">M878_00740</name>
</gene>
<sequence length="98" mass="10894">MPHGDVQRRDANLRLGAAVAEIEGLYTALLRTKSPGRHERLRAELTRAAEHLAALAVIPGQGQTASHVARRRSRRERRSALAERGAAWIIKRYGQNAH</sequence>
<keyword evidence="2" id="KW-1185">Reference proteome</keyword>
<name>V6L616_STRRC</name>
<comment type="caution">
    <text evidence="1">The sequence shown here is derived from an EMBL/GenBank/DDBJ whole genome shotgun (WGS) entry which is preliminary data.</text>
</comment>
<reference evidence="1 2" key="1">
    <citation type="journal article" date="2014" name="Genome Announc.">
        <title>Draft Genome Sequence of Streptomyces roseochromogenes subsp. oscitans DS 12.976, Producer of the Aminocoumarin Antibiotic Clorobiocin.</title>
        <authorList>
            <person name="Ruckert C."/>
            <person name="Kalinowski J."/>
            <person name="Heide L."/>
            <person name="Apel A.K."/>
        </authorList>
    </citation>
    <scope>NUCLEOTIDE SEQUENCE [LARGE SCALE GENOMIC DNA]</scope>
    <source>
        <strain evidence="1 2">DS 12.976</strain>
    </source>
</reference>
<accession>V6L616</accession>
<protein>
    <submittedName>
        <fullName evidence="1">Uncharacterized protein</fullName>
    </submittedName>
</protein>
<proteinExistence type="predicted"/>
<dbReference type="STRING" id="1352936.M878_00740"/>
<dbReference type="AlphaFoldDB" id="V6L616"/>
<evidence type="ECO:0000313" key="1">
    <source>
        <dbReference type="EMBL" id="EST36654.1"/>
    </source>
</evidence>
<evidence type="ECO:0000313" key="2">
    <source>
        <dbReference type="Proteomes" id="UP000017984"/>
    </source>
</evidence>
<dbReference type="Proteomes" id="UP000017984">
    <property type="component" value="Chromosome"/>
</dbReference>
<dbReference type="HOGENOM" id="CLU_2290012_0_0_11"/>
<organism evidence="1 2">
    <name type="scientific">Streptomyces roseochromogenus subsp. oscitans DS 12.976</name>
    <dbReference type="NCBI Taxonomy" id="1352936"/>
    <lineage>
        <taxon>Bacteria</taxon>
        <taxon>Bacillati</taxon>
        <taxon>Actinomycetota</taxon>
        <taxon>Actinomycetes</taxon>
        <taxon>Kitasatosporales</taxon>
        <taxon>Streptomycetaceae</taxon>
        <taxon>Streptomyces</taxon>
    </lineage>
</organism>
<dbReference type="EMBL" id="AWQX01000006">
    <property type="protein sequence ID" value="EST36654.1"/>
    <property type="molecule type" value="Genomic_DNA"/>
</dbReference>
<dbReference type="PATRIC" id="fig|1352936.5.peg.179"/>